<comment type="caution">
    <text evidence="4">The sequence shown here is derived from an EMBL/GenBank/DDBJ whole genome shotgun (WGS) entry which is preliminary data.</text>
</comment>
<dbReference type="Pfam" id="PF06054">
    <property type="entry name" value="CoiA_nuc"/>
    <property type="match status" value="1"/>
</dbReference>
<gene>
    <name evidence="4" type="ORF">FQP34_06615</name>
</gene>
<name>A0A8B5Y357_9BACI</name>
<dbReference type="PIRSF" id="PIRSF007487">
    <property type="entry name" value="Competence-induced_CoiA_bac"/>
    <property type="match status" value="1"/>
</dbReference>
<dbReference type="InterPro" id="IPR021176">
    <property type="entry name" value="Competence-induced_CoiA"/>
</dbReference>
<evidence type="ECO:0000259" key="2">
    <source>
        <dbReference type="Pfam" id="PF25164"/>
    </source>
</evidence>
<dbReference type="EMBL" id="VNKI01000002">
    <property type="protein sequence ID" value="TVX83232.1"/>
    <property type="molecule type" value="Genomic_DNA"/>
</dbReference>
<dbReference type="InterPro" id="IPR057252">
    <property type="entry name" value="CoiA_C"/>
</dbReference>
<dbReference type="Proteomes" id="UP000317770">
    <property type="component" value="Unassembled WGS sequence"/>
</dbReference>
<dbReference type="InterPro" id="IPR057253">
    <property type="entry name" value="CoiA-like_N"/>
</dbReference>
<evidence type="ECO:0000313" key="4">
    <source>
        <dbReference type="EMBL" id="TVX83232.1"/>
    </source>
</evidence>
<evidence type="ECO:0008006" key="6">
    <source>
        <dbReference type="Google" id="ProtNLM"/>
    </source>
</evidence>
<sequence>MRRRFMLTAIKKDGTWITLPEKIPANVIDEWRKSADYYCPCCKMEMTIKAGNVRVPHFAHKNGSSCRAFSEPESAYHLMGKRKLFQWFLSHGYQVDLEAYLPEIKKRADILARIGGNRYAIEFQCSVIPEVEFMERTRAYQSIGIKPIWILAAKRLKRKSLYEFSLSRFQWLFVTGSFHHPFLWMFCPETDHLSVLKNLTPFTHRTVFAELTTASLKLLPPNRALPQNCFSFPFLPAWRYKRNGWSLHRVKTARRCDPFFEGLYLHHISPATLPIEVGVPVRGMLLIETASIEWQAWLYMDVFQEKRTGEKISMADIIHIFRKRSKIGEIKFRPLPLLHEKPIEFPVGQYIMILEQLGYLSKLEEGVFKVEREFTLPLTSDQAQILEKNFYDKHKLMMEKGNIQYNQ</sequence>
<feature type="domain" description="Competence protein CoiA-like N-terminal" evidence="2">
    <location>
        <begin position="25"/>
        <end position="68"/>
    </location>
</feature>
<organism evidence="4 5">
    <name type="scientific">Peribacillus simplex</name>
    <dbReference type="NCBI Taxonomy" id="1478"/>
    <lineage>
        <taxon>Bacteria</taxon>
        <taxon>Bacillati</taxon>
        <taxon>Bacillota</taxon>
        <taxon>Bacilli</taxon>
        <taxon>Bacillales</taxon>
        <taxon>Bacillaceae</taxon>
        <taxon>Peribacillus</taxon>
    </lineage>
</organism>
<feature type="domain" description="Competence protein CoiA nuclease-like" evidence="1">
    <location>
        <begin position="73"/>
        <end position="219"/>
    </location>
</feature>
<dbReference type="AlphaFoldDB" id="A0A8B5Y357"/>
<reference evidence="4 5" key="1">
    <citation type="submission" date="2019-07" db="EMBL/GenBank/DDBJ databases">
        <title>Genome assembly of Bacillus simplex strain GGC-P6A.</title>
        <authorList>
            <person name="Jennings M.E."/>
            <person name="Barton H.A."/>
        </authorList>
    </citation>
    <scope>NUCLEOTIDE SEQUENCE [LARGE SCALE GENOMIC DNA]</scope>
    <source>
        <strain evidence="4 5">GGC-P6A</strain>
    </source>
</reference>
<evidence type="ECO:0000259" key="1">
    <source>
        <dbReference type="Pfam" id="PF06054"/>
    </source>
</evidence>
<accession>A0A8B5Y357</accession>
<proteinExistence type="predicted"/>
<dbReference type="Pfam" id="PF25166">
    <property type="entry name" value="CoiA_C"/>
    <property type="match status" value="1"/>
</dbReference>
<protein>
    <recommendedName>
        <fullName evidence="6">Competence protein CoiA</fullName>
    </recommendedName>
</protein>
<dbReference type="Pfam" id="PF25164">
    <property type="entry name" value="CoiA_N"/>
    <property type="match status" value="1"/>
</dbReference>
<dbReference type="InterPro" id="IPR010330">
    <property type="entry name" value="CoiA_nuc"/>
</dbReference>
<evidence type="ECO:0000313" key="5">
    <source>
        <dbReference type="Proteomes" id="UP000317770"/>
    </source>
</evidence>
<feature type="domain" description="Competence protein CoiA C-terminal" evidence="3">
    <location>
        <begin position="259"/>
        <end position="375"/>
    </location>
</feature>
<evidence type="ECO:0000259" key="3">
    <source>
        <dbReference type="Pfam" id="PF25166"/>
    </source>
</evidence>